<dbReference type="CDD" id="cd00754">
    <property type="entry name" value="Ubl_MoaD"/>
    <property type="match status" value="1"/>
</dbReference>
<comment type="similarity">
    <text evidence="2">Belongs to the MoaD family.</text>
</comment>
<name>A0ABW7F9Q6_9BURK</name>
<evidence type="ECO:0000313" key="5">
    <source>
        <dbReference type="Proteomes" id="UP001606210"/>
    </source>
</evidence>
<dbReference type="EMBL" id="JBIGHV010000012">
    <property type="protein sequence ID" value="MFG6433367.1"/>
    <property type="molecule type" value="Genomic_DNA"/>
</dbReference>
<dbReference type="RefSeq" id="WP_394484219.1">
    <property type="nucleotide sequence ID" value="NZ_JBIGHV010000012.1"/>
</dbReference>
<gene>
    <name evidence="4" type="primary">moaD</name>
    <name evidence="4" type="ORF">ACG00Y_25900</name>
</gene>
<keyword evidence="1" id="KW-0547">Nucleotide-binding</keyword>
<dbReference type="Pfam" id="PF02597">
    <property type="entry name" value="ThiS"/>
    <property type="match status" value="1"/>
</dbReference>
<evidence type="ECO:0000256" key="3">
    <source>
        <dbReference type="ARBA" id="ARBA00024247"/>
    </source>
</evidence>
<keyword evidence="5" id="KW-1185">Reference proteome</keyword>
<protein>
    <recommendedName>
        <fullName evidence="3">Molybdopterin synthase sulfur carrier subunit</fullName>
    </recommendedName>
</protein>
<evidence type="ECO:0000313" key="4">
    <source>
        <dbReference type="EMBL" id="MFG6433367.1"/>
    </source>
</evidence>
<dbReference type="NCBIfam" id="TIGR01682">
    <property type="entry name" value="moaD"/>
    <property type="match status" value="1"/>
</dbReference>
<organism evidence="4 5">
    <name type="scientific">Pelomonas parva</name>
    <dbReference type="NCBI Taxonomy" id="3299032"/>
    <lineage>
        <taxon>Bacteria</taxon>
        <taxon>Pseudomonadati</taxon>
        <taxon>Pseudomonadota</taxon>
        <taxon>Betaproteobacteria</taxon>
        <taxon>Burkholderiales</taxon>
        <taxon>Sphaerotilaceae</taxon>
        <taxon>Roseateles</taxon>
    </lineage>
</organism>
<accession>A0ABW7F9Q6</accession>
<proteinExistence type="inferred from homology"/>
<evidence type="ECO:0000256" key="2">
    <source>
        <dbReference type="ARBA" id="ARBA00024200"/>
    </source>
</evidence>
<dbReference type="PANTHER" id="PTHR33359:SF1">
    <property type="entry name" value="MOLYBDOPTERIN SYNTHASE SULFUR CARRIER SUBUNIT"/>
    <property type="match status" value="1"/>
</dbReference>
<reference evidence="4 5" key="1">
    <citation type="submission" date="2024-08" db="EMBL/GenBank/DDBJ databases">
        <authorList>
            <person name="Lu H."/>
        </authorList>
    </citation>
    <scope>NUCLEOTIDE SEQUENCE [LARGE SCALE GENOMIC DNA]</scope>
    <source>
        <strain evidence="4 5">LYH14W</strain>
    </source>
</reference>
<comment type="caution">
    <text evidence="4">The sequence shown here is derived from an EMBL/GenBank/DDBJ whole genome shotgun (WGS) entry which is preliminary data.</text>
</comment>
<evidence type="ECO:0000256" key="1">
    <source>
        <dbReference type="ARBA" id="ARBA00022741"/>
    </source>
</evidence>
<dbReference type="SUPFAM" id="SSF54285">
    <property type="entry name" value="MoaD/ThiS"/>
    <property type="match status" value="1"/>
</dbReference>
<dbReference type="InterPro" id="IPR016155">
    <property type="entry name" value="Mopterin_synth/thiamin_S_b"/>
</dbReference>
<dbReference type="InterPro" id="IPR044672">
    <property type="entry name" value="MOCS2A"/>
</dbReference>
<dbReference type="InterPro" id="IPR012675">
    <property type="entry name" value="Beta-grasp_dom_sf"/>
</dbReference>
<dbReference type="InterPro" id="IPR003749">
    <property type="entry name" value="ThiS/MoaD-like"/>
</dbReference>
<sequence length="83" mass="8620">MTVKLRFFASLREKLGDGESLALPEGSSVASAREALLARGGLHAEALASSRTVRAALNQKMCAESALLSDGDELAFFPPVTGG</sequence>
<dbReference type="PANTHER" id="PTHR33359">
    <property type="entry name" value="MOLYBDOPTERIN SYNTHASE SULFUR CARRIER SUBUNIT"/>
    <property type="match status" value="1"/>
</dbReference>
<dbReference type="Proteomes" id="UP001606210">
    <property type="component" value="Unassembled WGS sequence"/>
</dbReference>
<dbReference type="Gene3D" id="3.10.20.30">
    <property type="match status" value="1"/>
</dbReference>